<name>A0A9P6KFB3_9FUNG</name>
<gene>
    <name evidence="1" type="ORF">BGW38_010782</name>
</gene>
<organism evidence="1 2">
    <name type="scientific">Lunasporangiospora selenospora</name>
    <dbReference type="NCBI Taxonomy" id="979761"/>
    <lineage>
        <taxon>Eukaryota</taxon>
        <taxon>Fungi</taxon>
        <taxon>Fungi incertae sedis</taxon>
        <taxon>Mucoromycota</taxon>
        <taxon>Mortierellomycotina</taxon>
        <taxon>Mortierellomycetes</taxon>
        <taxon>Mortierellales</taxon>
        <taxon>Mortierellaceae</taxon>
        <taxon>Lunasporangiospora</taxon>
    </lineage>
</organism>
<dbReference type="AlphaFoldDB" id="A0A9P6KFB3"/>
<dbReference type="EMBL" id="JAABOA010000930">
    <property type="protein sequence ID" value="KAF9582773.1"/>
    <property type="molecule type" value="Genomic_DNA"/>
</dbReference>
<reference evidence="1" key="1">
    <citation type="journal article" date="2020" name="Fungal Divers.">
        <title>Resolving the Mortierellaceae phylogeny through synthesis of multi-gene phylogenetics and phylogenomics.</title>
        <authorList>
            <person name="Vandepol N."/>
            <person name="Liber J."/>
            <person name="Desiro A."/>
            <person name="Na H."/>
            <person name="Kennedy M."/>
            <person name="Barry K."/>
            <person name="Grigoriev I.V."/>
            <person name="Miller A.N."/>
            <person name="O'Donnell K."/>
            <person name="Stajich J.E."/>
            <person name="Bonito G."/>
        </authorList>
    </citation>
    <scope>NUCLEOTIDE SEQUENCE</scope>
    <source>
        <strain evidence="1">KOD1015</strain>
    </source>
</reference>
<evidence type="ECO:0000313" key="1">
    <source>
        <dbReference type="EMBL" id="KAF9582773.1"/>
    </source>
</evidence>
<keyword evidence="2" id="KW-1185">Reference proteome</keyword>
<dbReference type="OrthoDB" id="2448931at2759"/>
<evidence type="ECO:0000313" key="2">
    <source>
        <dbReference type="Proteomes" id="UP000780801"/>
    </source>
</evidence>
<accession>A0A9P6KFB3</accession>
<protein>
    <submittedName>
        <fullName evidence="1">Uncharacterized protein</fullName>
    </submittedName>
</protein>
<sequence length="249" mass="28133">MARLLFRALTKFDEISISSAGLHSTCPNAKVDIKTHVERGGFKNHVLSQYISTTKDLQKCLEWVTDAKSTLAVIFMDKLDSNIQLVDLSNGHDSLSKRCRFAIRHKEVLVSPFINAEAIQLCKYNDLVKIFEGNIIPDFVQALPMPDRCVFLEAWKMLLRRLPHSGVKIARNLAIPSRIANSILQKFSHFGVNIVKSLAIAMMSVNVLKKWMTSHSAVNTVKILAIVMTIVNIFKKWMISSILPRVWTS</sequence>
<comment type="caution">
    <text evidence="1">The sequence shown here is derived from an EMBL/GenBank/DDBJ whole genome shotgun (WGS) entry which is preliminary data.</text>
</comment>
<dbReference type="Proteomes" id="UP000780801">
    <property type="component" value="Unassembled WGS sequence"/>
</dbReference>
<proteinExistence type="predicted"/>